<evidence type="ECO:0000313" key="3">
    <source>
        <dbReference type="EMBL" id="MCY9694982.1"/>
    </source>
</evidence>
<feature type="domain" description="Aminoglycoside phosphotransferase" evidence="2">
    <location>
        <begin position="37"/>
        <end position="250"/>
    </location>
</feature>
<comment type="caution">
    <text evidence="3">The sequence shown here is derived from an EMBL/GenBank/DDBJ whole genome shotgun (WGS) entry which is preliminary data.</text>
</comment>
<protein>
    <submittedName>
        <fullName evidence="3">Phosphotransferase</fullName>
    </submittedName>
</protein>
<accession>A0ABT4GFM8</accession>
<organism evidence="3 4">
    <name type="scientific">Paenibacillus alginolyticus</name>
    <dbReference type="NCBI Taxonomy" id="59839"/>
    <lineage>
        <taxon>Bacteria</taxon>
        <taxon>Bacillati</taxon>
        <taxon>Bacillota</taxon>
        <taxon>Bacilli</taxon>
        <taxon>Bacillales</taxon>
        <taxon>Paenibacillaceae</taxon>
        <taxon>Paenibacillus</taxon>
    </lineage>
</organism>
<dbReference type="RefSeq" id="WP_268616491.1">
    <property type="nucleotide sequence ID" value="NZ_JAMDMX010000058.1"/>
</dbReference>
<keyword evidence="4" id="KW-1185">Reference proteome</keyword>
<dbReference type="Proteomes" id="UP001527099">
    <property type="component" value="Unassembled WGS sequence"/>
</dbReference>
<dbReference type="PANTHER" id="PTHR21064:SF6">
    <property type="entry name" value="AMINOGLYCOSIDE PHOSPHOTRANSFERASE DOMAIN-CONTAINING PROTEIN"/>
    <property type="match status" value="1"/>
</dbReference>
<proteinExistence type="inferred from homology"/>
<evidence type="ECO:0000313" key="4">
    <source>
        <dbReference type="Proteomes" id="UP001527099"/>
    </source>
</evidence>
<gene>
    <name evidence="3" type="ORF">M5X19_19055</name>
</gene>
<dbReference type="SUPFAM" id="SSF56112">
    <property type="entry name" value="Protein kinase-like (PK-like)"/>
    <property type="match status" value="1"/>
</dbReference>
<reference evidence="3 4" key="1">
    <citation type="submission" date="2022-05" db="EMBL/GenBank/DDBJ databases">
        <title>Genome Sequencing of Bee-Associated Microbes.</title>
        <authorList>
            <person name="Dunlap C."/>
        </authorList>
    </citation>
    <scope>NUCLEOTIDE SEQUENCE [LARGE SCALE GENOMIC DNA]</scope>
    <source>
        <strain evidence="3 4">NRRL B-14421</strain>
    </source>
</reference>
<dbReference type="InterPro" id="IPR011009">
    <property type="entry name" value="Kinase-like_dom_sf"/>
</dbReference>
<dbReference type="Gene3D" id="3.90.1200.10">
    <property type="match status" value="1"/>
</dbReference>
<dbReference type="PANTHER" id="PTHR21064">
    <property type="entry name" value="AMINOGLYCOSIDE PHOSPHOTRANSFERASE DOMAIN-CONTAINING PROTEIN-RELATED"/>
    <property type="match status" value="1"/>
</dbReference>
<name>A0ABT4GFM8_9BACL</name>
<dbReference type="InterPro" id="IPR050249">
    <property type="entry name" value="Pseudomonas-type_ThrB"/>
</dbReference>
<comment type="similarity">
    <text evidence="1">Belongs to the pseudomonas-type ThrB family.</text>
</comment>
<evidence type="ECO:0000259" key="2">
    <source>
        <dbReference type="Pfam" id="PF01636"/>
    </source>
</evidence>
<sequence length="328" mass="38443">MMNLRTMVIGLTDDHVAKAFMRLWEHEDGTLKVWRASSNFVYRFENKGKKFFLRFSFEGAQALEQVEAELDFINYLALSHYPTIVPIRSSEGKLVERVTTSEGAYIGVVFSDAEGESLDCDQMNDSQMEAWGKSLGSLHVRSQEYEPPKEIKRKNWRDGLDHIAVALGRHPHEKEALMELDNLRIWLYSLKQSKPEYGLIHYDFQQDNIFWHTSTSQFHIIDFDDAMYHWYAMDIVAALADVLDNKERDSSRQVECFLRGYTTIFPLDKQMIEHFPKFLRFSKLYSFSRILTALEDSDLSNTPPWYTGLKLKLMTMRDEMRLGFSNPW</sequence>
<dbReference type="Pfam" id="PF01636">
    <property type="entry name" value="APH"/>
    <property type="match status" value="1"/>
</dbReference>
<evidence type="ECO:0000256" key="1">
    <source>
        <dbReference type="ARBA" id="ARBA00038240"/>
    </source>
</evidence>
<dbReference type="InterPro" id="IPR002575">
    <property type="entry name" value="Aminoglycoside_PTrfase"/>
</dbReference>
<dbReference type="EMBL" id="JAMDMX010000058">
    <property type="protein sequence ID" value="MCY9694982.1"/>
    <property type="molecule type" value="Genomic_DNA"/>
</dbReference>